<proteinExistence type="predicted"/>
<accession>A0A511JAI1</accession>
<comment type="caution">
    <text evidence="1">The sequence shown here is derived from an EMBL/GenBank/DDBJ whole genome shotgun (WGS) entry which is preliminary data.</text>
</comment>
<keyword evidence="2" id="KW-1185">Reference proteome</keyword>
<sequence>MLSERRLPAVLQTERLTLDRWRDDDDGMPLYPVRVRGGAAIGCCGLVVGRSTPDAPEIVPDETAPPEPDDGRGLVVWSVLVLAPGS</sequence>
<dbReference type="OrthoDB" id="4142102at2"/>
<organism evidence="1 2">
    <name type="scientific">Cellulomonas composti</name>
    <dbReference type="NCBI Taxonomy" id="266130"/>
    <lineage>
        <taxon>Bacteria</taxon>
        <taxon>Bacillati</taxon>
        <taxon>Actinomycetota</taxon>
        <taxon>Actinomycetes</taxon>
        <taxon>Micrococcales</taxon>
        <taxon>Cellulomonadaceae</taxon>
        <taxon>Cellulomonas</taxon>
    </lineage>
</organism>
<dbReference type="Proteomes" id="UP000321720">
    <property type="component" value="Unassembled WGS sequence"/>
</dbReference>
<evidence type="ECO:0000313" key="2">
    <source>
        <dbReference type="Proteomes" id="UP000321720"/>
    </source>
</evidence>
<gene>
    <name evidence="1" type="ORF">CCO02nite_16630</name>
</gene>
<dbReference type="EMBL" id="BJWG01000006">
    <property type="protein sequence ID" value="GEL95005.1"/>
    <property type="molecule type" value="Genomic_DNA"/>
</dbReference>
<dbReference type="AlphaFoldDB" id="A0A511JAI1"/>
<evidence type="ECO:0000313" key="1">
    <source>
        <dbReference type="EMBL" id="GEL95005.1"/>
    </source>
</evidence>
<reference evidence="1 2" key="1">
    <citation type="submission" date="2019-07" db="EMBL/GenBank/DDBJ databases">
        <title>Whole genome shotgun sequence of Cellulomonas composti NBRC 100758.</title>
        <authorList>
            <person name="Hosoyama A."/>
            <person name="Uohara A."/>
            <person name="Ohji S."/>
            <person name="Ichikawa N."/>
        </authorList>
    </citation>
    <scope>NUCLEOTIDE SEQUENCE [LARGE SCALE GENOMIC DNA]</scope>
    <source>
        <strain evidence="1 2">NBRC 100758</strain>
    </source>
</reference>
<protein>
    <submittedName>
        <fullName evidence="1">Uncharacterized protein</fullName>
    </submittedName>
</protein>
<dbReference type="RefSeq" id="WP_146842660.1">
    <property type="nucleotide sequence ID" value="NZ_BJWG01000006.1"/>
</dbReference>
<name>A0A511JAI1_9CELL</name>